<dbReference type="RefSeq" id="WP_349185721.1">
    <property type="nucleotide sequence ID" value="NZ_JBBMEN010000002.1"/>
</dbReference>
<name>A0ABV1BZN8_9FIRM</name>
<protein>
    <submittedName>
        <fullName evidence="1">Uncharacterized protein</fullName>
    </submittedName>
</protein>
<dbReference type="EMBL" id="JBBMEN010000002">
    <property type="protein sequence ID" value="MEQ2384792.1"/>
    <property type="molecule type" value="Genomic_DNA"/>
</dbReference>
<evidence type="ECO:0000313" key="2">
    <source>
        <dbReference type="Proteomes" id="UP001465119"/>
    </source>
</evidence>
<organism evidence="1 2">
    <name type="scientific">Faecalibacterium intestinale</name>
    <dbReference type="NCBI Taxonomy" id="3133155"/>
    <lineage>
        <taxon>Bacteria</taxon>
        <taxon>Bacillati</taxon>
        <taxon>Bacillota</taxon>
        <taxon>Clostridia</taxon>
        <taxon>Eubacteriales</taxon>
        <taxon>Oscillospiraceae</taxon>
        <taxon>Faecalibacterium</taxon>
    </lineage>
</organism>
<keyword evidence="2" id="KW-1185">Reference proteome</keyword>
<accession>A0ABV1BZN8</accession>
<sequence length="207" mass="23844">MGKSMPPVEVRKMMYEKAVNRCVVAKGDTMKNMKLNRAAVGQVVTYCAIIAAQNLFDLDRDGVERWQAELIRRSEVYTLETNVYGTLKARENLRKRTATKMKEDFTLPVEKWPRKEWERVQLYERRGAGDLVARFFVEVMDGLGYTTEEIAAALKEIQGNFRQFLEWSKDGEYVAYYKMAQCYEQATGIEAAIDEEPGAKPIFGKEI</sequence>
<dbReference type="Proteomes" id="UP001465119">
    <property type="component" value="Unassembled WGS sequence"/>
</dbReference>
<evidence type="ECO:0000313" key="1">
    <source>
        <dbReference type="EMBL" id="MEQ2384792.1"/>
    </source>
</evidence>
<proteinExistence type="predicted"/>
<comment type="caution">
    <text evidence="1">The sequence shown here is derived from an EMBL/GenBank/DDBJ whole genome shotgun (WGS) entry which is preliminary data.</text>
</comment>
<reference evidence="1 2" key="1">
    <citation type="submission" date="2024-03" db="EMBL/GenBank/DDBJ databases">
        <title>Human intestinal bacterial collection.</title>
        <authorList>
            <person name="Pauvert C."/>
            <person name="Hitch T.C.A."/>
            <person name="Clavel T."/>
        </authorList>
    </citation>
    <scope>NUCLEOTIDE SEQUENCE [LARGE SCALE GENOMIC DNA]</scope>
    <source>
        <strain evidence="1 2">CLA-AA-H281</strain>
    </source>
</reference>
<gene>
    <name evidence="1" type="ORF">WMO20_02405</name>
</gene>